<dbReference type="Proteomes" id="UP001163603">
    <property type="component" value="Chromosome 8"/>
</dbReference>
<reference evidence="2" key="1">
    <citation type="journal article" date="2023" name="G3 (Bethesda)">
        <title>Genome assembly and association tests identify interacting loci associated with vigor, precocity, and sex in interspecific pistachio rootstocks.</title>
        <authorList>
            <person name="Palmer W."/>
            <person name="Jacygrad E."/>
            <person name="Sagayaradj S."/>
            <person name="Cavanaugh K."/>
            <person name="Han R."/>
            <person name="Bertier L."/>
            <person name="Beede B."/>
            <person name="Kafkas S."/>
            <person name="Golino D."/>
            <person name="Preece J."/>
            <person name="Michelmore R."/>
        </authorList>
    </citation>
    <scope>NUCLEOTIDE SEQUENCE [LARGE SCALE GENOMIC DNA]</scope>
</reference>
<sequence>MSKITSILAFLLIFLIFFSLSLPSSAQDQPAATLVPNSKVQVHEDGRFLSSAQPRKLKIFMKKGVRGGRGFGTGVATRARGRTSSAYRTSQISSFHFGSVFACSLFLGFLVL</sequence>
<keyword evidence="2" id="KW-1185">Reference proteome</keyword>
<name>A0ACC0Y4P9_9ROSI</name>
<accession>A0ACC0Y4P9</accession>
<dbReference type="EMBL" id="CM047743">
    <property type="protein sequence ID" value="KAJ0030242.1"/>
    <property type="molecule type" value="Genomic_DNA"/>
</dbReference>
<protein>
    <submittedName>
        <fullName evidence="1">Uncharacterized protein</fullName>
    </submittedName>
</protein>
<comment type="caution">
    <text evidence="1">The sequence shown here is derived from an EMBL/GenBank/DDBJ whole genome shotgun (WGS) entry which is preliminary data.</text>
</comment>
<proteinExistence type="predicted"/>
<evidence type="ECO:0000313" key="1">
    <source>
        <dbReference type="EMBL" id="KAJ0030242.1"/>
    </source>
</evidence>
<gene>
    <name evidence="1" type="ORF">Pint_14369</name>
</gene>
<evidence type="ECO:0000313" key="2">
    <source>
        <dbReference type="Proteomes" id="UP001163603"/>
    </source>
</evidence>
<organism evidence="1 2">
    <name type="scientific">Pistacia integerrima</name>
    <dbReference type="NCBI Taxonomy" id="434235"/>
    <lineage>
        <taxon>Eukaryota</taxon>
        <taxon>Viridiplantae</taxon>
        <taxon>Streptophyta</taxon>
        <taxon>Embryophyta</taxon>
        <taxon>Tracheophyta</taxon>
        <taxon>Spermatophyta</taxon>
        <taxon>Magnoliopsida</taxon>
        <taxon>eudicotyledons</taxon>
        <taxon>Gunneridae</taxon>
        <taxon>Pentapetalae</taxon>
        <taxon>rosids</taxon>
        <taxon>malvids</taxon>
        <taxon>Sapindales</taxon>
        <taxon>Anacardiaceae</taxon>
        <taxon>Pistacia</taxon>
    </lineage>
</organism>